<dbReference type="RefSeq" id="WP_064556939.1">
    <property type="nucleotide sequence ID" value="NZ_LXER01000006.1"/>
</dbReference>
<keyword evidence="3" id="KW-1185">Reference proteome</keyword>
<name>A0A1B7IV06_9ENTR</name>
<feature type="transmembrane region" description="Helical" evidence="1">
    <location>
        <begin position="73"/>
        <end position="99"/>
    </location>
</feature>
<evidence type="ECO:0000313" key="2">
    <source>
        <dbReference type="EMBL" id="OAT33763.1"/>
    </source>
</evidence>
<dbReference type="Pfam" id="PF10954">
    <property type="entry name" value="DUF2755"/>
    <property type="match status" value="1"/>
</dbReference>
<keyword evidence="1" id="KW-0472">Membrane</keyword>
<sequence length="108" mass="11686">MADMSLSKQVVPVITTVSTTKAEGSTQSNLAYAAFILLCFWAGMQILSLMARAPGVLEHLAQGNDATRPRIEMGFAVSTVFGLVPFLAGCVLLGVVSLVMKFYHRHHF</sequence>
<dbReference type="GO" id="GO:0016020">
    <property type="term" value="C:membrane"/>
    <property type="evidence" value="ECO:0007669"/>
    <property type="project" value="InterPro"/>
</dbReference>
<feature type="transmembrane region" description="Helical" evidence="1">
    <location>
        <begin position="30"/>
        <end position="53"/>
    </location>
</feature>
<reference evidence="2 3" key="1">
    <citation type="submission" date="2016-04" db="EMBL/GenBank/DDBJ databases">
        <title>ATOL: Assembling a taxonomically balanced genome-scale reconstruction of the evolutionary history of the Enterobacteriaceae.</title>
        <authorList>
            <person name="Plunkett G.III."/>
            <person name="Neeno-Eckwall E.C."/>
            <person name="Glasner J.D."/>
            <person name="Perna N.T."/>
        </authorList>
    </citation>
    <scope>NUCLEOTIDE SEQUENCE [LARGE SCALE GENOMIC DNA]</scope>
    <source>
        <strain evidence="2 3">ATCC 51605</strain>
    </source>
</reference>
<proteinExistence type="predicted"/>
<dbReference type="EMBL" id="LXER01000006">
    <property type="protein sequence ID" value="OAT33763.1"/>
    <property type="molecule type" value="Genomic_DNA"/>
</dbReference>
<organism evidence="2 3">
    <name type="scientific">Buttiauxella brennerae ATCC 51605</name>
    <dbReference type="NCBI Taxonomy" id="1354251"/>
    <lineage>
        <taxon>Bacteria</taxon>
        <taxon>Pseudomonadati</taxon>
        <taxon>Pseudomonadota</taxon>
        <taxon>Gammaproteobacteria</taxon>
        <taxon>Enterobacterales</taxon>
        <taxon>Enterobacteriaceae</taxon>
        <taxon>Buttiauxella</taxon>
    </lineage>
</organism>
<dbReference type="InterPro" id="IPR020513">
    <property type="entry name" value="Uncharacterised_IM_YaiY"/>
</dbReference>
<evidence type="ECO:0000256" key="1">
    <source>
        <dbReference type="SAM" id="Phobius"/>
    </source>
</evidence>
<evidence type="ECO:0000313" key="3">
    <source>
        <dbReference type="Proteomes" id="UP000078410"/>
    </source>
</evidence>
<keyword evidence="1" id="KW-0812">Transmembrane</keyword>
<dbReference type="Proteomes" id="UP000078410">
    <property type="component" value="Unassembled WGS sequence"/>
</dbReference>
<dbReference type="AlphaFoldDB" id="A0A1B7IV06"/>
<dbReference type="PATRIC" id="fig|1354251.4.peg.304"/>
<gene>
    <name evidence="2" type="ORF">M975_0298</name>
</gene>
<keyword evidence="1" id="KW-1133">Transmembrane helix</keyword>
<protein>
    <submittedName>
        <fullName evidence="2">Putative inner membrane protein</fullName>
    </submittedName>
</protein>
<comment type="caution">
    <text evidence="2">The sequence shown here is derived from an EMBL/GenBank/DDBJ whole genome shotgun (WGS) entry which is preliminary data.</text>
</comment>
<accession>A0A1B7IV06</accession>